<keyword evidence="1" id="KW-0472">Membrane</keyword>
<comment type="caution">
    <text evidence="2">The sequence shown here is derived from an EMBL/GenBank/DDBJ whole genome shotgun (WGS) entry which is preliminary data.</text>
</comment>
<keyword evidence="1" id="KW-0812">Transmembrane</keyword>
<keyword evidence="3" id="KW-1185">Reference proteome</keyword>
<protein>
    <submittedName>
        <fullName evidence="2">Uncharacterized protein</fullName>
    </submittedName>
</protein>
<evidence type="ECO:0000313" key="3">
    <source>
        <dbReference type="Proteomes" id="UP000596742"/>
    </source>
</evidence>
<name>A0A8B6EYA7_MYTGA</name>
<dbReference type="EMBL" id="UYJE01005818">
    <property type="protein sequence ID" value="VDI40683.1"/>
    <property type="molecule type" value="Genomic_DNA"/>
</dbReference>
<gene>
    <name evidence="2" type="ORF">MGAL_10B072516</name>
</gene>
<evidence type="ECO:0000256" key="1">
    <source>
        <dbReference type="SAM" id="Phobius"/>
    </source>
</evidence>
<sequence length="139" mass="15374">MLQCRVFPVLVFTAMFLFSLIGVSFGKEKYGKCIKYAIGESKPALNGDRYCLTSGKYVYCREVECPATQCVKPLVPSHGACLYCPGTCSYGGAIYQIKDRVLNLDGANGCTCRAKNVLRCTKVGQMSAKNMCFKKHRLE</sequence>
<keyword evidence="1" id="KW-1133">Transmembrane helix</keyword>
<dbReference type="Proteomes" id="UP000596742">
    <property type="component" value="Unassembled WGS sequence"/>
</dbReference>
<evidence type="ECO:0000313" key="2">
    <source>
        <dbReference type="EMBL" id="VDI40683.1"/>
    </source>
</evidence>
<feature type="transmembrane region" description="Helical" evidence="1">
    <location>
        <begin position="6"/>
        <end position="26"/>
    </location>
</feature>
<proteinExistence type="predicted"/>
<reference evidence="2" key="1">
    <citation type="submission" date="2018-11" db="EMBL/GenBank/DDBJ databases">
        <authorList>
            <person name="Alioto T."/>
            <person name="Alioto T."/>
        </authorList>
    </citation>
    <scope>NUCLEOTIDE SEQUENCE</scope>
</reference>
<dbReference type="AlphaFoldDB" id="A0A8B6EYA7"/>
<accession>A0A8B6EYA7</accession>
<organism evidence="2 3">
    <name type="scientific">Mytilus galloprovincialis</name>
    <name type="common">Mediterranean mussel</name>
    <dbReference type="NCBI Taxonomy" id="29158"/>
    <lineage>
        <taxon>Eukaryota</taxon>
        <taxon>Metazoa</taxon>
        <taxon>Spiralia</taxon>
        <taxon>Lophotrochozoa</taxon>
        <taxon>Mollusca</taxon>
        <taxon>Bivalvia</taxon>
        <taxon>Autobranchia</taxon>
        <taxon>Pteriomorphia</taxon>
        <taxon>Mytilida</taxon>
        <taxon>Mytiloidea</taxon>
        <taxon>Mytilidae</taxon>
        <taxon>Mytilinae</taxon>
        <taxon>Mytilus</taxon>
    </lineage>
</organism>